<dbReference type="InterPro" id="IPR006379">
    <property type="entry name" value="HAD-SF_hydro_IIB"/>
</dbReference>
<dbReference type="Proteomes" id="UP000028702">
    <property type="component" value="Unassembled WGS sequence"/>
</dbReference>
<keyword evidence="3 4" id="KW-0378">Hydrolase</keyword>
<name>A0A081BCI2_9HYPH</name>
<protein>
    <recommendedName>
        <fullName evidence="4">Trehalose 6-phosphate phosphatase</fullName>
        <ecNumber evidence="4">3.1.3.12</ecNumber>
    </recommendedName>
</protein>
<dbReference type="PANTHER" id="PTHR43768">
    <property type="entry name" value="TREHALOSE 6-PHOSPHATE PHOSPHATASE"/>
    <property type="match status" value="1"/>
</dbReference>
<dbReference type="GO" id="GO:0046872">
    <property type="term" value="F:metal ion binding"/>
    <property type="evidence" value="ECO:0007669"/>
    <property type="project" value="UniProtKB-KW"/>
</dbReference>
<dbReference type="InterPro" id="IPR036412">
    <property type="entry name" value="HAD-like_sf"/>
</dbReference>
<dbReference type="InterPro" id="IPR044651">
    <property type="entry name" value="OTSB-like"/>
</dbReference>
<reference evidence="5 6" key="1">
    <citation type="submission" date="2014-07" db="EMBL/GenBank/DDBJ databases">
        <title>Tepidicaulis marinum gen. nov., sp. nov., a novel marine bacterium denitrifying nitrate to nitrous oxide strictly under microaerobic conditions.</title>
        <authorList>
            <person name="Takeuchi M."/>
            <person name="Yamagishi T."/>
            <person name="Kamagata Y."/>
            <person name="Oshima K."/>
            <person name="Hattori M."/>
            <person name="Katayama T."/>
            <person name="Hanada S."/>
            <person name="Tamaki H."/>
            <person name="Marumo K."/>
            <person name="Maeda H."/>
            <person name="Nedachi M."/>
            <person name="Iwasaki W."/>
            <person name="Suwa Y."/>
            <person name="Sakata S."/>
        </authorList>
    </citation>
    <scope>NUCLEOTIDE SEQUENCE [LARGE SCALE GENOMIC DNA]</scope>
    <source>
        <strain evidence="5 6">MA2</strain>
    </source>
</reference>
<dbReference type="eggNOG" id="COG1877">
    <property type="taxonomic scope" value="Bacteria"/>
</dbReference>
<dbReference type="InterPro" id="IPR023214">
    <property type="entry name" value="HAD_sf"/>
</dbReference>
<evidence type="ECO:0000256" key="1">
    <source>
        <dbReference type="ARBA" id="ARBA00005199"/>
    </source>
</evidence>
<dbReference type="NCBIfam" id="TIGR00685">
    <property type="entry name" value="T6PP"/>
    <property type="match status" value="1"/>
</dbReference>
<dbReference type="GO" id="GO:0005992">
    <property type="term" value="P:trehalose biosynthetic process"/>
    <property type="evidence" value="ECO:0007669"/>
    <property type="project" value="UniProtKB-UniPathway"/>
</dbReference>
<dbReference type="Gene3D" id="3.40.50.1000">
    <property type="entry name" value="HAD superfamily/HAD-like"/>
    <property type="match status" value="1"/>
</dbReference>
<dbReference type="RefSeq" id="WP_052379418.1">
    <property type="nucleotide sequence ID" value="NZ_BBIO01000011.1"/>
</dbReference>
<dbReference type="GO" id="GO:0004805">
    <property type="term" value="F:trehalose-phosphatase activity"/>
    <property type="evidence" value="ECO:0007669"/>
    <property type="project" value="UniProtKB-EC"/>
</dbReference>
<evidence type="ECO:0000256" key="4">
    <source>
        <dbReference type="RuleBase" id="RU361117"/>
    </source>
</evidence>
<dbReference type="STRING" id="1333998.M2A_2249"/>
<comment type="caution">
    <text evidence="5">The sequence shown here is derived from an EMBL/GenBank/DDBJ whole genome shotgun (WGS) entry which is preliminary data.</text>
</comment>
<comment type="function">
    <text evidence="4">Removes the phosphate from trehalose 6-phosphate to produce free trehalose.</text>
</comment>
<dbReference type="Pfam" id="PF02358">
    <property type="entry name" value="Trehalose_PPase"/>
    <property type="match status" value="1"/>
</dbReference>
<evidence type="ECO:0000256" key="2">
    <source>
        <dbReference type="ARBA" id="ARBA00008770"/>
    </source>
</evidence>
<proteinExistence type="inferred from homology"/>
<accession>A0A081BCI2</accession>
<dbReference type="SUPFAM" id="SSF56784">
    <property type="entry name" value="HAD-like"/>
    <property type="match status" value="1"/>
</dbReference>
<sequence length="246" mass="26114">MLPPLLSKRHCLFLDLDGTLAQIAARPELARVEGEMKHEVARLHGALDGALAIVSGRPISQIDAMLAPLHLPAAGVHGAERRAGGTTEALPVPEGLGDIERALQRFADRHEGVLLEKKAHALCLHFRARPELESIVHKAMEEAAAPYAGLTLMKGKMVMEVKPQAATKGAAVHAFMALSPFAGRIPVFAGDDVTDEDGFKAAQELGGAGLKIGSGKTAAAWRLDDIAALRRWLAQSADGLEKAEAR</sequence>
<comment type="pathway">
    <text evidence="1 4">Glycan biosynthesis; trehalose biosynthesis.</text>
</comment>
<dbReference type="Gene3D" id="3.30.70.1020">
    <property type="entry name" value="Trehalose-6-phosphate phosphatase related protein, domain 2"/>
    <property type="match status" value="1"/>
</dbReference>
<dbReference type="CDD" id="cd01627">
    <property type="entry name" value="HAD_TPP"/>
    <property type="match status" value="1"/>
</dbReference>
<comment type="similarity">
    <text evidence="2 4">Belongs to the trehalose phosphatase family.</text>
</comment>
<keyword evidence="4" id="KW-0460">Magnesium</keyword>
<evidence type="ECO:0000313" key="5">
    <source>
        <dbReference type="EMBL" id="GAK45750.1"/>
    </source>
</evidence>
<comment type="catalytic activity">
    <reaction evidence="4">
        <text>alpha,alpha-trehalose 6-phosphate + H2O = alpha,alpha-trehalose + phosphate</text>
        <dbReference type="Rhea" id="RHEA:23420"/>
        <dbReference type="ChEBI" id="CHEBI:15377"/>
        <dbReference type="ChEBI" id="CHEBI:16551"/>
        <dbReference type="ChEBI" id="CHEBI:43474"/>
        <dbReference type="ChEBI" id="CHEBI:58429"/>
        <dbReference type="EC" id="3.1.3.12"/>
    </reaction>
</comment>
<dbReference type="UniPathway" id="UPA00299"/>
<organism evidence="5 6">
    <name type="scientific">Tepidicaulis marinus</name>
    <dbReference type="NCBI Taxonomy" id="1333998"/>
    <lineage>
        <taxon>Bacteria</taxon>
        <taxon>Pseudomonadati</taxon>
        <taxon>Pseudomonadota</taxon>
        <taxon>Alphaproteobacteria</taxon>
        <taxon>Hyphomicrobiales</taxon>
        <taxon>Parvibaculaceae</taxon>
        <taxon>Tepidicaulis</taxon>
    </lineage>
</organism>
<dbReference type="EC" id="3.1.3.12" evidence="4"/>
<keyword evidence="6" id="KW-1185">Reference proteome</keyword>
<evidence type="ECO:0000256" key="3">
    <source>
        <dbReference type="ARBA" id="ARBA00022801"/>
    </source>
</evidence>
<dbReference type="InterPro" id="IPR003337">
    <property type="entry name" value="Trehalose_PPase"/>
</dbReference>
<dbReference type="EMBL" id="BBIO01000011">
    <property type="protein sequence ID" value="GAK45750.1"/>
    <property type="molecule type" value="Genomic_DNA"/>
</dbReference>
<dbReference type="PANTHER" id="PTHR43768:SF3">
    <property type="entry name" value="TREHALOSE 6-PHOSPHATE PHOSPHATASE"/>
    <property type="match status" value="1"/>
</dbReference>
<keyword evidence="4" id="KW-0479">Metal-binding</keyword>
<dbReference type="AlphaFoldDB" id="A0A081BCI2"/>
<evidence type="ECO:0000313" key="6">
    <source>
        <dbReference type="Proteomes" id="UP000028702"/>
    </source>
</evidence>
<comment type="cofactor">
    <cofactor evidence="4">
        <name>Mg(2+)</name>
        <dbReference type="ChEBI" id="CHEBI:18420"/>
    </cofactor>
</comment>
<dbReference type="NCBIfam" id="TIGR01484">
    <property type="entry name" value="HAD-SF-IIB"/>
    <property type="match status" value="1"/>
</dbReference>
<gene>
    <name evidence="5" type="ORF">M2A_2249</name>
</gene>